<sequence length="308" mass="33886">MESGTSRRSRWAAKLITLAAVVPALVVTVQTAPAPAAPAPAAAQAADAPKRVDSKNRAVYFVHGYQRKEGKGINCQMWNKTKDHFKKKGWTGSLITWGYYKADSNCTYEYPGTQETDLKYVSRSLAWNIYNRYTSKGKTVDVVAHSLGGLVIRNAIARVKRGHDGFPPKLYVEDVVTLGTPHGGSDFADFCGTKQCKQMRGHAGHLKWLNGLPTGNFQATGGTNWTLVGSYNDNSVTAFQATSFYGKHKVRYLANENVEHSDYYKTGVGNGWNCYRSSDYGKNFKKYTAACAGPINSAYIGAYFQSAR</sequence>
<dbReference type="RefSeq" id="WP_344587451.1">
    <property type="nucleotide sequence ID" value="NZ_BAAARW010000003.1"/>
</dbReference>
<accession>A0ABN3IHX8</accession>
<dbReference type="SUPFAM" id="SSF53474">
    <property type="entry name" value="alpha/beta-Hydrolases"/>
    <property type="match status" value="1"/>
</dbReference>
<evidence type="ECO:0000313" key="3">
    <source>
        <dbReference type="EMBL" id="GAA2405457.1"/>
    </source>
</evidence>
<dbReference type="Proteomes" id="UP001501231">
    <property type="component" value="Unassembled WGS sequence"/>
</dbReference>
<organism evidence="3 4">
    <name type="scientific">Actinomadura vinacea</name>
    <dbReference type="NCBI Taxonomy" id="115336"/>
    <lineage>
        <taxon>Bacteria</taxon>
        <taxon>Bacillati</taxon>
        <taxon>Actinomycetota</taxon>
        <taxon>Actinomycetes</taxon>
        <taxon>Streptosporangiales</taxon>
        <taxon>Thermomonosporaceae</taxon>
        <taxon>Actinomadura</taxon>
    </lineage>
</organism>
<feature type="domain" description="DUF7379" evidence="2">
    <location>
        <begin position="123"/>
        <end position="191"/>
    </location>
</feature>
<evidence type="ECO:0000256" key="1">
    <source>
        <dbReference type="SAM" id="SignalP"/>
    </source>
</evidence>
<gene>
    <name evidence="3" type="ORF">GCM10010191_11660</name>
</gene>
<dbReference type="Pfam" id="PF24096">
    <property type="entry name" value="DUF7379"/>
    <property type="match status" value="1"/>
</dbReference>
<keyword evidence="4" id="KW-1185">Reference proteome</keyword>
<reference evidence="3 4" key="1">
    <citation type="journal article" date="2019" name="Int. J. Syst. Evol. Microbiol.">
        <title>The Global Catalogue of Microorganisms (GCM) 10K type strain sequencing project: providing services to taxonomists for standard genome sequencing and annotation.</title>
        <authorList>
            <consortium name="The Broad Institute Genomics Platform"/>
            <consortium name="The Broad Institute Genome Sequencing Center for Infectious Disease"/>
            <person name="Wu L."/>
            <person name="Ma J."/>
        </authorList>
    </citation>
    <scope>NUCLEOTIDE SEQUENCE [LARGE SCALE GENOMIC DNA]</scope>
    <source>
        <strain evidence="3 4">JCM 3325</strain>
    </source>
</reference>
<name>A0ABN3IHX8_9ACTN</name>
<keyword evidence="1" id="KW-0732">Signal</keyword>
<feature type="signal peptide" evidence="1">
    <location>
        <begin position="1"/>
        <end position="36"/>
    </location>
</feature>
<dbReference type="InterPro" id="IPR055803">
    <property type="entry name" value="DUF7379"/>
</dbReference>
<proteinExistence type="predicted"/>
<protein>
    <recommendedName>
        <fullName evidence="2">DUF7379 domain-containing protein</fullName>
    </recommendedName>
</protein>
<dbReference type="Gene3D" id="3.40.50.1820">
    <property type="entry name" value="alpha/beta hydrolase"/>
    <property type="match status" value="1"/>
</dbReference>
<comment type="caution">
    <text evidence="3">The sequence shown here is derived from an EMBL/GenBank/DDBJ whole genome shotgun (WGS) entry which is preliminary data.</text>
</comment>
<evidence type="ECO:0000259" key="2">
    <source>
        <dbReference type="Pfam" id="PF24096"/>
    </source>
</evidence>
<feature type="chain" id="PRO_5046687378" description="DUF7379 domain-containing protein" evidence="1">
    <location>
        <begin position="37"/>
        <end position="308"/>
    </location>
</feature>
<dbReference type="EMBL" id="BAAARW010000003">
    <property type="protein sequence ID" value="GAA2405457.1"/>
    <property type="molecule type" value="Genomic_DNA"/>
</dbReference>
<evidence type="ECO:0000313" key="4">
    <source>
        <dbReference type="Proteomes" id="UP001501231"/>
    </source>
</evidence>
<dbReference type="InterPro" id="IPR029058">
    <property type="entry name" value="AB_hydrolase_fold"/>
</dbReference>